<dbReference type="AlphaFoldDB" id="A0A0C6P0M7"/>
<dbReference type="InterPro" id="IPR020556">
    <property type="entry name" value="Amidase_CS"/>
</dbReference>
<dbReference type="PROSITE" id="PS00571">
    <property type="entry name" value="AMIDASES"/>
    <property type="match status" value="1"/>
</dbReference>
<dbReference type="PANTHER" id="PTHR11895">
    <property type="entry name" value="TRANSAMIDASE"/>
    <property type="match status" value="1"/>
</dbReference>
<proteinExistence type="predicted"/>
<dbReference type="RefSeq" id="WP_015063956.1">
    <property type="nucleotide sequence ID" value="NC_019382.1"/>
</dbReference>
<dbReference type="Proteomes" id="UP000007564">
    <property type="component" value="Chromosome"/>
</dbReference>
<dbReference type="EMBL" id="HE965806">
    <property type="protein sequence ID" value="CCJ52920.1"/>
    <property type="molecule type" value="Genomic_DNA"/>
</dbReference>
<evidence type="ECO:0000313" key="3">
    <source>
        <dbReference type="Proteomes" id="UP000007564"/>
    </source>
</evidence>
<organism evidence="2 3">
    <name type="scientific">Bordetella bronchiseptica 253</name>
    <dbReference type="NCBI Taxonomy" id="568707"/>
    <lineage>
        <taxon>Bacteria</taxon>
        <taxon>Pseudomonadati</taxon>
        <taxon>Pseudomonadota</taxon>
        <taxon>Betaproteobacteria</taxon>
        <taxon>Burkholderiales</taxon>
        <taxon>Alcaligenaceae</taxon>
        <taxon>Bordetella</taxon>
    </lineage>
</organism>
<dbReference type="InterPro" id="IPR036928">
    <property type="entry name" value="AS_sf"/>
</dbReference>
<reference evidence="2 3" key="1">
    <citation type="journal article" date="2012" name="BMC Genomics">
        <title>Comparative genomics of the classical Bordetella subspecies: the evolution and exchange of virulence-associated diversity amongst closely related pathogens.</title>
        <authorList>
            <person name="Park J."/>
            <person name="Zhang Y."/>
            <person name="Buboltz A.M."/>
            <person name="Zhang X."/>
            <person name="Schuster S.C."/>
            <person name="Ahuja U."/>
            <person name="Liu M."/>
            <person name="Miller J.F."/>
            <person name="Sebaihia M."/>
            <person name="Bentley S.D."/>
            <person name="Parkhill J."/>
            <person name="Harvill E.T."/>
        </authorList>
    </citation>
    <scope>NUCLEOTIDE SEQUENCE [LARGE SCALE GENOMIC DNA]</scope>
    <source>
        <strain evidence="2 3">253</strain>
    </source>
</reference>
<accession>A0A0C6P0M7</accession>
<dbReference type="KEGG" id="bbh:BN112_1002"/>
<feature type="domain" description="Amidase" evidence="1">
    <location>
        <begin position="29"/>
        <end position="440"/>
    </location>
</feature>
<dbReference type="Pfam" id="PF01425">
    <property type="entry name" value="Amidase"/>
    <property type="match status" value="1"/>
</dbReference>
<sequence length="451" mass="47401">MTSTDQHIARAGVAELARGIARGAFTPAEVTDVFLRRIQDLNPAIGAFVAVYEDEARHAARQATQALAQGQRLSPLHGIPFAVKDIVDVAGRFTTYGSRTGAGRQAGATAEYVRALLDAGMILLGKTHTVEFAFGGWGTNQRMGTPRNPLRADVPCATGGSSSGSGAAVGAQMVPFAVGTDTGGSIRIPSAFCGLTGMRPSMGRHSGAGVMSLSHTLDTIGPLTRTVEDVQMLDDLLTGKTAMDTAQPGSQAMARVRDARIGVLGKDWLGAIEPEVAHAYAQSLRAFEAMGATLVELALPFDREVFAQLTSTLIACEGLQFAGKYAHDPLSGMDEDVRGRFLVGDQYDAAAYAELLGRRSAMIDTFTQAMAGVKALLMPTTPCVAQPLSGLEQSPYNPAVYTRMPAWLGCCALAVPNGTGAHGLPTSLQIVGLPESDRLVMALGRAYQEYA</sequence>
<dbReference type="Gene3D" id="3.90.1300.10">
    <property type="entry name" value="Amidase signature (AS) domain"/>
    <property type="match status" value="1"/>
</dbReference>
<protein>
    <submittedName>
        <fullName evidence="2">Putative amidase</fullName>
        <ecNumber evidence="2">3.5.1.4</ecNumber>
    </submittedName>
</protein>
<keyword evidence="2" id="KW-0378">Hydrolase</keyword>
<dbReference type="OrthoDB" id="112488at2"/>
<dbReference type="SUPFAM" id="SSF75304">
    <property type="entry name" value="Amidase signature (AS) enzymes"/>
    <property type="match status" value="1"/>
</dbReference>
<evidence type="ECO:0000313" key="2">
    <source>
        <dbReference type="EMBL" id="CCJ52920.1"/>
    </source>
</evidence>
<dbReference type="EC" id="3.5.1.4" evidence="2"/>
<dbReference type="GO" id="GO:0004040">
    <property type="term" value="F:amidase activity"/>
    <property type="evidence" value="ECO:0007669"/>
    <property type="project" value="UniProtKB-EC"/>
</dbReference>
<gene>
    <name evidence="2" type="ORF">BN112_1002</name>
</gene>
<name>A0A0C6P0M7_BORBO</name>
<dbReference type="PANTHER" id="PTHR11895:SF176">
    <property type="entry name" value="AMIDASE AMID-RELATED"/>
    <property type="match status" value="1"/>
</dbReference>
<evidence type="ECO:0000259" key="1">
    <source>
        <dbReference type="Pfam" id="PF01425"/>
    </source>
</evidence>
<dbReference type="InterPro" id="IPR023631">
    <property type="entry name" value="Amidase_dom"/>
</dbReference>
<dbReference type="HOGENOM" id="CLU_009600_0_3_4"/>
<dbReference type="InterPro" id="IPR000120">
    <property type="entry name" value="Amidase"/>
</dbReference>